<evidence type="ECO:0000313" key="9">
    <source>
        <dbReference type="Ensembl" id="ENSAMXP00000053209.1"/>
    </source>
</evidence>
<dbReference type="Ensembl" id="ENSAMXT00000031309.1">
    <property type="protein sequence ID" value="ENSAMXP00000053209.1"/>
    <property type="gene ID" value="ENSAMXG00000041998.1"/>
</dbReference>
<dbReference type="PANTHER" id="PTHR11850">
    <property type="entry name" value="HOMEOBOX PROTEIN TRANSCRIPTION FACTORS"/>
    <property type="match status" value="1"/>
</dbReference>
<dbReference type="Pfam" id="PF05920">
    <property type="entry name" value="Homeobox_KN"/>
    <property type="match status" value="1"/>
</dbReference>
<dbReference type="InParanoid" id="A0A3B1KHN0"/>
<sequence length="262" mass="29629">MVSFIHLEKLDCINLSSVEKYNLICALFIQHIIGIIFSVILMLFLFFSGGAFYQPVTVLSPEGRVVAQGLSPSALRIQNPQLQLQLNQDLSFFSSEDSSSKNKRGVLPKQATNVMRSWLFQHIGHPYPTEEEKKQIANQTNLTLLQVNNWYVTDQQNRQLVFFSDPQNQKKTPQNRPLQRFWPDSIASPVSQQQLTMADGTMVTFGMSIDGFQALSSDGEILTMQQVMMDDNSDDETMDSEDEEHTGLSSANMTELHLETSD</sequence>
<dbReference type="InterPro" id="IPR008422">
    <property type="entry name" value="KN_HD"/>
</dbReference>
<evidence type="ECO:0000256" key="1">
    <source>
        <dbReference type="ARBA" id="ARBA00009661"/>
    </source>
</evidence>
<feature type="domain" description="Homeobox" evidence="8">
    <location>
        <begin position="98"/>
        <end position="161"/>
    </location>
</feature>
<evidence type="ECO:0000256" key="3">
    <source>
        <dbReference type="ARBA" id="ARBA00023155"/>
    </source>
</evidence>
<evidence type="ECO:0000259" key="8">
    <source>
        <dbReference type="PROSITE" id="PS50071"/>
    </source>
</evidence>
<dbReference type="InterPro" id="IPR001356">
    <property type="entry name" value="HD"/>
</dbReference>
<dbReference type="STRING" id="7994.ENSAMXP00000053209"/>
<feature type="transmembrane region" description="Helical" evidence="7">
    <location>
        <begin position="21"/>
        <end position="47"/>
    </location>
</feature>
<dbReference type="SUPFAM" id="SSF46689">
    <property type="entry name" value="Homeodomain-like"/>
    <property type="match status" value="1"/>
</dbReference>
<reference evidence="9" key="4">
    <citation type="submission" date="2025-09" db="UniProtKB">
        <authorList>
            <consortium name="Ensembl"/>
        </authorList>
    </citation>
    <scope>IDENTIFICATION</scope>
</reference>
<keyword evidence="3 5" id="KW-0371">Homeobox</keyword>
<keyword evidence="7" id="KW-1133">Transmembrane helix</keyword>
<dbReference type="PROSITE" id="PS50071">
    <property type="entry name" value="HOMEOBOX_2"/>
    <property type="match status" value="1"/>
</dbReference>
<dbReference type="GO" id="GO:0006355">
    <property type="term" value="P:regulation of DNA-templated transcription"/>
    <property type="evidence" value="ECO:0007669"/>
    <property type="project" value="InterPro"/>
</dbReference>
<keyword evidence="7" id="KW-0472">Membrane</keyword>
<dbReference type="AlphaFoldDB" id="A0A3B1KHN0"/>
<reference evidence="9" key="3">
    <citation type="submission" date="2025-08" db="UniProtKB">
        <authorList>
            <consortium name="Ensembl"/>
        </authorList>
    </citation>
    <scope>IDENTIFICATION</scope>
</reference>
<evidence type="ECO:0000256" key="5">
    <source>
        <dbReference type="PROSITE-ProRule" id="PRU00108"/>
    </source>
</evidence>
<feature type="DNA-binding region" description="Homeobox" evidence="5">
    <location>
        <begin position="100"/>
        <end position="162"/>
    </location>
</feature>
<evidence type="ECO:0000256" key="7">
    <source>
        <dbReference type="SAM" id="Phobius"/>
    </source>
</evidence>
<organism evidence="9 10">
    <name type="scientific">Astyanax mexicanus</name>
    <name type="common">Blind cave fish</name>
    <name type="synonym">Astyanax fasciatus mexicanus</name>
    <dbReference type="NCBI Taxonomy" id="7994"/>
    <lineage>
        <taxon>Eukaryota</taxon>
        <taxon>Metazoa</taxon>
        <taxon>Chordata</taxon>
        <taxon>Craniata</taxon>
        <taxon>Vertebrata</taxon>
        <taxon>Euteleostomi</taxon>
        <taxon>Actinopterygii</taxon>
        <taxon>Neopterygii</taxon>
        <taxon>Teleostei</taxon>
        <taxon>Ostariophysi</taxon>
        <taxon>Characiformes</taxon>
        <taxon>Characoidei</taxon>
        <taxon>Acestrorhamphidae</taxon>
        <taxon>Acestrorhamphinae</taxon>
        <taxon>Astyanax</taxon>
    </lineage>
</organism>
<dbReference type="FunFam" id="1.10.10.60:FF:000004">
    <property type="entry name" value="Meis2 homeobox isoform 2c"/>
    <property type="match status" value="1"/>
</dbReference>
<comment type="similarity">
    <text evidence="1">Belongs to the TALE/MEIS homeobox family.</text>
</comment>
<dbReference type="GO" id="GO:0003677">
    <property type="term" value="F:DNA binding"/>
    <property type="evidence" value="ECO:0007669"/>
    <property type="project" value="UniProtKB-UniRule"/>
</dbReference>
<protein>
    <submittedName>
        <fullName evidence="9">Pbx/knotted 1 homeobox 1.1</fullName>
    </submittedName>
</protein>
<dbReference type="InterPro" id="IPR050224">
    <property type="entry name" value="TALE_homeobox"/>
</dbReference>
<dbReference type="Bgee" id="ENSAMXG00000041998">
    <property type="expression patterns" value="Expressed in embryo and 3 other cell types or tissues"/>
</dbReference>
<reference evidence="10" key="1">
    <citation type="submission" date="2013-03" db="EMBL/GenBank/DDBJ databases">
        <authorList>
            <person name="Jeffery W."/>
            <person name="Warren W."/>
            <person name="Wilson R.K."/>
        </authorList>
    </citation>
    <scope>NUCLEOTIDE SEQUENCE</scope>
    <source>
        <strain evidence="10">female</strain>
    </source>
</reference>
<dbReference type="InterPro" id="IPR009057">
    <property type="entry name" value="Homeodomain-like_sf"/>
</dbReference>
<name>A0A3B1KHN0_ASTMX</name>
<dbReference type="CDD" id="cd00086">
    <property type="entry name" value="homeodomain"/>
    <property type="match status" value="1"/>
</dbReference>
<keyword evidence="10" id="KW-1185">Reference proteome</keyword>
<dbReference type="Gene3D" id="1.10.10.60">
    <property type="entry name" value="Homeodomain-like"/>
    <property type="match status" value="1"/>
</dbReference>
<evidence type="ECO:0000313" key="10">
    <source>
        <dbReference type="Proteomes" id="UP000018467"/>
    </source>
</evidence>
<keyword evidence="2 5" id="KW-0238">DNA-binding</keyword>
<dbReference type="SMART" id="SM00389">
    <property type="entry name" value="HOX"/>
    <property type="match status" value="1"/>
</dbReference>
<comment type="subcellular location">
    <subcellularLocation>
        <location evidence="5">Nucleus</location>
    </subcellularLocation>
</comment>
<dbReference type="Proteomes" id="UP000018467">
    <property type="component" value="Unassembled WGS sequence"/>
</dbReference>
<accession>A0A3B1KHN0</accession>
<reference evidence="10" key="2">
    <citation type="journal article" date="2014" name="Nat. Commun.">
        <title>The cavefish genome reveals candidate genes for eye loss.</title>
        <authorList>
            <person name="McGaugh S.E."/>
            <person name="Gross J.B."/>
            <person name="Aken B."/>
            <person name="Blin M."/>
            <person name="Borowsky R."/>
            <person name="Chalopin D."/>
            <person name="Hinaux H."/>
            <person name="Jeffery W.R."/>
            <person name="Keene A."/>
            <person name="Ma L."/>
            <person name="Minx P."/>
            <person name="Murphy D."/>
            <person name="O'Quin K.E."/>
            <person name="Retaux S."/>
            <person name="Rohner N."/>
            <person name="Searle S.M."/>
            <person name="Stahl B.A."/>
            <person name="Tabin C."/>
            <person name="Volff J.N."/>
            <person name="Yoshizawa M."/>
            <person name="Warren W.C."/>
        </authorList>
    </citation>
    <scope>NUCLEOTIDE SEQUENCE [LARGE SCALE GENOMIC DNA]</scope>
    <source>
        <strain evidence="10">female</strain>
    </source>
</reference>
<evidence type="ECO:0000256" key="4">
    <source>
        <dbReference type="ARBA" id="ARBA00023242"/>
    </source>
</evidence>
<evidence type="ECO:0000256" key="2">
    <source>
        <dbReference type="ARBA" id="ARBA00023125"/>
    </source>
</evidence>
<evidence type="ECO:0000256" key="6">
    <source>
        <dbReference type="SAM" id="MobiDB-lite"/>
    </source>
</evidence>
<keyword evidence="7" id="KW-0812">Transmembrane</keyword>
<feature type="compositionally biased region" description="Acidic residues" evidence="6">
    <location>
        <begin position="231"/>
        <end position="244"/>
    </location>
</feature>
<dbReference type="GeneTree" id="ENSGT00940000159505"/>
<proteinExistence type="inferred from homology"/>
<feature type="region of interest" description="Disordered" evidence="6">
    <location>
        <begin position="230"/>
        <end position="262"/>
    </location>
</feature>
<dbReference type="GO" id="GO:0005634">
    <property type="term" value="C:nucleus"/>
    <property type="evidence" value="ECO:0007669"/>
    <property type="project" value="UniProtKB-SubCell"/>
</dbReference>
<keyword evidence="4 5" id="KW-0539">Nucleus</keyword>